<keyword evidence="4" id="KW-0472">Membrane</keyword>
<evidence type="ECO:0000256" key="2">
    <source>
        <dbReference type="ARBA" id="ARBA00022803"/>
    </source>
</evidence>
<dbReference type="PANTHER" id="PTHR44943:SF8">
    <property type="entry name" value="TPR REPEAT-CONTAINING PROTEIN MJ0263"/>
    <property type="match status" value="1"/>
</dbReference>
<organism evidence="5">
    <name type="scientific">Flexilinea flocculi</name>
    <dbReference type="NCBI Taxonomy" id="1678840"/>
    <lineage>
        <taxon>Bacteria</taxon>
        <taxon>Bacillati</taxon>
        <taxon>Chloroflexota</taxon>
        <taxon>Anaerolineae</taxon>
        <taxon>Anaerolineales</taxon>
        <taxon>Anaerolineaceae</taxon>
        <taxon>Flexilinea</taxon>
    </lineage>
</organism>
<dbReference type="InterPro" id="IPR011990">
    <property type="entry name" value="TPR-like_helical_dom_sf"/>
</dbReference>
<dbReference type="RefSeq" id="WP_062283812.1">
    <property type="nucleotide sequence ID" value="NZ_DF968181.1"/>
</dbReference>
<keyword evidence="1" id="KW-0677">Repeat</keyword>
<evidence type="ECO:0000256" key="1">
    <source>
        <dbReference type="ARBA" id="ARBA00022737"/>
    </source>
</evidence>
<feature type="transmembrane region" description="Helical" evidence="4">
    <location>
        <begin position="16"/>
        <end position="35"/>
    </location>
</feature>
<feature type="repeat" description="TPR" evidence="3">
    <location>
        <begin position="405"/>
        <end position="438"/>
    </location>
</feature>
<evidence type="ECO:0000313" key="6">
    <source>
        <dbReference type="Proteomes" id="UP000053370"/>
    </source>
</evidence>
<dbReference type="Pfam" id="PF13181">
    <property type="entry name" value="TPR_8"/>
    <property type="match status" value="1"/>
</dbReference>
<accession>A0A0S7BTI0</accession>
<keyword evidence="4" id="KW-1133">Transmembrane helix</keyword>
<reference evidence="5" key="1">
    <citation type="journal article" date="2015" name="Genome Announc.">
        <title>Draft Genome Sequence of Anaerolineae Strain TC1, a Novel Isolate from a Methanogenic Wastewater Treatment System.</title>
        <authorList>
            <person name="Matsuura N."/>
            <person name="Tourlousse D.M."/>
            <person name="Sun L."/>
            <person name="Toyonaga M."/>
            <person name="Kuroda K."/>
            <person name="Ohashi A."/>
            <person name="Cruz R."/>
            <person name="Yamaguchi T."/>
            <person name="Sekiguchi Y."/>
        </authorList>
    </citation>
    <scope>NUCLEOTIDE SEQUENCE [LARGE SCALE GENOMIC DNA]</scope>
    <source>
        <strain evidence="5">TC1</strain>
    </source>
</reference>
<protein>
    <submittedName>
        <fullName evidence="5">Protein containing tetratricopeptide repeat</fullName>
    </submittedName>
</protein>
<evidence type="ECO:0000256" key="3">
    <source>
        <dbReference type="PROSITE-ProRule" id="PRU00339"/>
    </source>
</evidence>
<proteinExistence type="predicted"/>
<dbReference type="EMBL" id="DF968181">
    <property type="protein sequence ID" value="GAP41819.1"/>
    <property type="molecule type" value="Genomic_DNA"/>
</dbReference>
<dbReference type="PROSITE" id="PS50005">
    <property type="entry name" value="TPR"/>
    <property type="match status" value="1"/>
</dbReference>
<dbReference type="Gene3D" id="1.25.40.10">
    <property type="entry name" value="Tetratricopeptide repeat domain"/>
    <property type="match status" value="2"/>
</dbReference>
<dbReference type="STRING" id="1678840.ATC1_131815"/>
<dbReference type="InterPro" id="IPR019734">
    <property type="entry name" value="TPR_rpt"/>
</dbReference>
<keyword evidence="6" id="KW-1185">Reference proteome</keyword>
<keyword evidence="4" id="KW-0812">Transmembrane</keyword>
<dbReference type="Proteomes" id="UP000053370">
    <property type="component" value="Unassembled WGS sequence"/>
</dbReference>
<dbReference type="SUPFAM" id="SSF48452">
    <property type="entry name" value="TPR-like"/>
    <property type="match status" value="1"/>
</dbReference>
<dbReference type="PANTHER" id="PTHR44943">
    <property type="entry name" value="CELLULOSE SYNTHASE OPERON PROTEIN C"/>
    <property type="match status" value="1"/>
</dbReference>
<sequence>MRKKKRPFFYQEKKTIWPIFLLFIIGIAIFSIWSIRVPRIRQLFGWHVIDAQSYAKSLLIPVHTPNPLLFRIPTIYPTIEMPPEQVIFAENLENINLEQDRVDQSPLVTPTPGIAWIIKTQRPVSESIAAPDEEDSKAFLIPPVFEHQDFQNDGPAVLSAAIRFYGKTESQYLIAKKIKPDYFDPFVSFEEMETYLHAIYPDLGCQIRINGNTNMLERLVFAGYPVIIRIEREKTFPAWDGDDLKDSRYIFITGLDKNENRITYQDPFIGDRINDTYDQIMADWYAYQRKYMVVYPKDDEWRVQQIFGDQWEKDYNFQSALQKFRKDAEMLPQNVYAWLNIAVVLAQNEQYEEAWNTYRSIQNLSIPQRFFLYNPSLYAAAFHTGNADELGSYADYSLKINAHSEESWLWKGWAMILRNQEEEAAQCFRKALSIKPDYQDALYAVEFLKK</sequence>
<name>A0A0S7BTI0_9CHLR</name>
<evidence type="ECO:0000313" key="5">
    <source>
        <dbReference type="EMBL" id="GAP41819.1"/>
    </source>
</evidence>
<dbReference type="AlphaFoldDB" id="A0A0S7BTI0"/>
<evidence type="ECO:0000256" key="4">
    <source>
        <dbReference type="SAM" id="Phobius"/>
    </source>
</evidence>
<dbReference type="InterPro" id="IPR051685">
    <property type="entry name" value="Ycf3/AcsC/BcsC/TPR_MFPF"/>
</dbReference>
<dbReference type="OrthoDB" id="147016at2"/>
<keyword evidence="2 3" id="KW-0802">TPR repeat</keyword>
<gene>
    <name evidence="5" type="ORF">ATC1_131815</name>
</gene>